<evidence type="ECO:0000259" key="2">
    <source>
        <dbReference type="PROSITE" id="PS50108"/>
    </source>
</evidence>
<dbReference type="Proteomes" id="UP000646827">
    <property type="component" value="Unassembled WGS sequence"/>
</dbReference>
<feature type="compositionally biased region" description="Polar residues" evidence="1">
    <location>
        <begin position="178"/>
        <end position="200"/>
    </location>
</feature>
<dbReference type="InterPro" id="IPR000095">
    <property type="entry name" value="CRIB_dom"/>
</dbReference>
<evidence type="ECO:0000256" key="1">
    <source>
        <dbReference type="SAM" id="MobiDB-lite"/>
    </source>
</evidence>
<feature type="compositionally biased region" description="Basic residues" evidence="1">
    <location>
        <begin position="93"/>
        <end position="104"/>
    </location>
</feature>
<dbReference type="PROSITE" id="PS50108">
    <property type="entry name" value="CRIB"/>
    <property type="match status" value="1"/>
</dbReference>
<dbReference type="Gene3D" id="3.90.810.10">
    <property type="entry name" value="CRIB domain"/>
    <property type="match status" value="1"/>
</dbReference>
<feature type="region of interest" description="Disordered" evidence="1">
    <location>
        <begin position="76"/>
        <end position="104"/>
    </location>
</feature>
<feature type="region of interest" description="Disordered" evidence="1">
    <location>
        <begin position="1"/>
        <end position="27"/>
    </location>
</feature>
<feature type="region of interest" description="Disordered" evidence="1">
    <location>
        <begin position="265"/>
        <end position="343"/>
    </location>
</feature>
<dbReference type="EMBL" id="JAEPRB010000011">
    <property type="protein sequence ID" value="KAG2227010.1"/>
    <property type="molecule type" value="Genomic_DNA"/>
</dbReference>
<feature type="domain" description="CRIB" evidence="2">
    <location>
        <begin position="124"/>
        <end position="137"/>
    </location>
</feature>
<dbReference type="OrthoDB" id="5559822at2759"/>
<sequence>MGGTVSKPRTKSDLDKNRRLRSSATVGCEKNDEEGILKPAVVDGNHNFKKRRKMRLSALLPQQLNNRNDTYDIYGDGNVNNYNSSQQPQQQQKTKKKLKGKKHNVKSISVKRNAKYKRVTKSIIGKPSNFQHMGHVGADQQFTPRTIRHPDNRMLAEQLHDITTRINSLGDEGGDDQITIQVSPSTPTSSSFNQRQQQTKVGPLSEEDRKHNQHNQNKDPEQQYNQPRQQQQNIGPPPSPPAHWSSLALRQAMRRQQQINNHKKLLKLQQQQQQQLMQQKQNMQQQQHIPRIPESKVTSMKRRNNPVNSKRGKQRTTGRRPRANHVSPNLLGMPPSLRLGPAR</sequence>
<organism evidence="3 4">
    <name type="scientific">Circinella minor</name>
    <dbReference type="NCBI Taxonomy" id="1195481"/>
    <lineage>
        <taxon>Eukaryota</taxon>
        <taxon>Fungi</taxon>
        <taxon>Fungi incertae sedis</taxon>
        <taxon>Mucoromycota</taxon>
        <taxon>Mucoromycotina</taxon>
        <taxon>Mucoromycetes</taxon>
        <taxon>Mucorales</taxon>
        <taxon>Lichtheimiaceae</taxon>
        <taxon>Circinella</taxon>
    </lineage>
</organism>
<reference evidence="3 4" key="1">
    <citation type="submission" date="2020-12" db="EMBL/GenBank/DDBJ databases">
        <title>Metabolic potential, ecology and presence of endohyphal bacteria is reflected in genomic diversity of Mucoromycotina.</title>
        <authorList>
            <person name="Muszewska A."/>
            <person name="Okrasinska A."/>
            <person name="Steczkiewicz K."/>
            <person name="Drgas O."/>
            <person name="Orlowska M."/>
            <person name="Perlinska-Lenart U."/>
            <person name="Aleksandrzak-Piekarczyk T."/>
            <person name="Szatraj K."/>
            <person name="Zielenkiewicz U."/>
            <person name="Pilsyk S."/>
            <person name="Malc E."/>
            <person name="Mieczkowski P."/>
            <person name="Kruszewska J.S."/>
            <person name="Biernat P."/>
            <person name="Pawlowska J."/>
        </authorList>
    </citation>
    <scope>NUCLEOTIDE SEQUENCE [LARGE SCALE GENOMIC DNA]</scope>
    <source>
        <strain evidence="3 4">CBS 142.35</strain>
    </source>
</reference>
<comment type="caution">
    <text evidence="3">The sequence shown here is derived from an EMBL/GenBank/DDBJ whole genome shotgun (WGS) entry which is preliminary data.</text>
</comment>
<protein>
    <recommendedName>
        <fullName evidence="2">CRIB domain-containing protein</fullName>
    </recommendedName>
</protein>
<feature type="region of interest" description="Disordered" evidence="1">
    <location>
        <begin position="166"/>
        <end position="244"/>
    </location>
</feature>
<accession>A0A8H7SEA7</accession>
<keyword evidence="4" id="KW-1185">Reference proteome</keyword>
<feature type="compositionally biased region" description="Basic and acidic residues" evidence="1">
    <location>
        <begin position="206"/>
        <end position="221"/>
    </location>
</feature>
<feature type="compositionally biased region" description="Basic residues" evidence="1">
    <location>
        <begin position="299"/>
        <end position="323"/>
    </location>
</feature>
<proteinExistence type="predicted"/>
<feature type="compositionally biased region" description="Low complexity" evidence="1">
    <location>
        <begin position="267"/>
        <end position="289"/>
    </location>
</feature>
<evidence type="ECO:0000313" key="3">
    <source>
        <dbReference type="EMBL" id="KAG2227010.1"/>
    </source>
</evidence>
<feature type="compositionally biased region" description="Low complexity" evidence="1">
    <location>
        <begin position="222"/>
        <end position="234"/>
    </location>
</feature>
<dbReference type="InterPro" id="IPR036936">
    <property type="entry name" value="CRIB_dom_sf"/>
</dbReference>
<gene>
    <name evidence="3" type="ORF">INT45_006417</name>
</gene>
<dbReference type="AlphaFoldDB" id="A0A8H7SEA7"/>
<evidence type="ECO:0000313" key="4">
    <source>
        <dbReference type="Proteomes" id="UP000646827"/>
    </source>
</evidence>
<name>A0A8H7SEA7_9FUNG</name>